<name>A0A5K7XM05_9BACT</name>
<protein>
    <submittedName>
        <fullName evidence="1">Uncharacterized protein</fullName>
    </submittedName>
</protein>
<dbReference type="EMBL" id="AP021861">
    <property type="protein sequence ID" value="BBO35583.1"/>
    <property type="molecule type" value="Genomic_DNA"/>
</dbReference>
<proteinExistence type="predicted"/>
<evidence type="ECO:0000313" key="2">
    <source>
        <dbReference type="Proteomes" id="UP000326837"/>
    </source>
</evidence>
<sequence length="239" mass="27085">MSDSPNKFIRAFSMLLEAYDYAADTQSTLWDFAVPIRSLKECGLDWSDFRWLARKGFVRHAQEVTLLGDDGRDFRATGDLTFTRRTCFVLTESGVLAAAGACNKQRNADSVNVFSKNLVAKSRRPFAEDDGQAAGPSLTTPQPHIIQWDTNSRQLHMNGKLVKRFKWPAANQEALLNAFQEEHWPQRIDDPLPPQTDQDPKRRLADTIKCLNRKQINRLLQFHGDGTGEGVIWEVIEPA</sequence>
<accession>A0A5K7XM05</accession>
<dbReference type="KEGG" id="lpav:PLANPX_5195"/>
<evidence type="ECO:0000313" key="1">
    <source>
        <dbReference type="EMBL" id="BBO35583.1"/>
    </source>
</evidence>
<gene>
    <name evidence="1" type="ORF">PLANPX_5195</name>
</gene>
<keyword evidence="2" id="KW-1185">Reference proteome</keyword>
<dbReference type="AlphaFoldDB" id="A0A5K7XM05"/>
<dbReference type="RefSeq" id="WP_152100933.1">
    <property type="nucleotide sequence ID" value="NZ_AP021861.1"/>
</dbReference>
<organism evidence="1 2">
    <name type="scientific">Lacipirellula parvula</name>
    <dbReference type="NCBI Taxonomy" id="2650471"/>
    <lineage>
        <taxon>Bacteria</taxon>
        <taxon>Pseudomonadati</taxon>
        <taxon>Planctomycetota</taxon>
        <taxon>Planctomycetia</taxon>
        <taxon>Pirellulales</taxon>
        <taxon>Lacipirellulaceae</taxon>
        <taxon>Lacipirellula</taxon>
    </lineage>
</organism>
<dbReference type="Proteomes" id="UP000326837">
    <property type="component" value="Chromosome"/>
</dbReference>
<reference evidence="2" key="1">
    <citation type="submission" date="2019-10" db="EMBL/GenBank/DDBJ databases">
        <title>Lacipirellula parvula gen. nov., sp. nov., representing a lineage of planctomycetes widespread in freshwater anoxic habitats, and description of the family Lacipirellulaceae.</title>
        <authorList>
            <person name="Dedysh S.N."/>
            <person name="Kulichevskaya I.S."/>
            <person name="Beletsky A.V."/>
            <person name="Rakitin A.L."/>
            <person name="Mardanov A.V."/>
            <person name="Ivanova A.A."/>
            <person name="Saltykova V.X."/>
            <person name="Rijpstra W.I.C."/>
            <person name="Sinninghe Damste J.S."/>
            <person name="Ravin N.V."/>
        </authorList>
    </citation>
    <scope>NUCLEOTIDE SEQUENCE [LARGE SCALE GENOMIC DNA]</scope>
    <source>
        <strain evidence="2">PX69</strain>
    </source>
</reference>